<proteinExistence type="predicted"/>
<evidence type="ECO:0000313" key="1">
    <source>
        <dbReference type="EMBL" id="CEM48456.1"/>
    </source>
</evidence>
<accession>A0A0G4HVQ6</accession>
<dbReference type="EMBL" id="CDMZ01004043">
    <property type="protein sequence ID" value="CEM48456.1"/>
    <property type="molecule type" value="Genomic_DNA"/>
</dbReference>
<organism evidence="1">
    <name type="scientific">Chromera velia CCMP2878</name>
    <dbReference type="NCBI Taxonomy" id="1169474"/>
    <lineage>
        <taxon>Eukaryota</taxon>
        <taxon>Sar</taxon>
        <taxon>Alveolata</taxon>
        <taxon>Colpodellida</taxon>
        <taxon>Chromeraceae</taxon>
        <taxon>Chromera</taxon>
    </lineage>
</organism>
<gene>
    <name evidence="1" type="ORF">Cvel_32277</name>
</gene>
<sequence length="71" mass="8421">MGDNKHPQEFVLRFLPKMDWVIPVKNVTHFQFWHVGYEMFVDFNFSDIEDEEKKNKSVKTSLVLGAQKGDF</sequence>
<name>A0A0G4HVQ6_9ALVE</name>
<reference evidence="1" key="1">
    <citation type="submission" date="2014-11" db="EMBL/GenBank/DDBJ databases">
        <authorList>
            <person name="Otto D Thomas"/>
            <person name="Naeem Raeece"/>
        </authorList>
    </citation>
    <scope>NUCLEOTIDE SEQUENCE</scope>
</reference>
<protein>
    <submittedName>
        <fullName evidence="1">Uncharacterized protein</fullName>
    </submittedName>
</protein>
<dbReference type="VEuPathDB" id="CryptoDB:Cvel_32277"/>
<dbReference type="AlphaFoldDB" id="A0A0G4HVQ6"/>